<protein>
    <submittedName>
        <fullName evidence="1">Uncharacterized protein</fullName>
    </submittedName>
</protein>
<keyword evidence="2" id="KW-1185">Reference proteome</keyword>
<dbReference type="RefSeq" id="WP_198074904.1">
    <property type="nucleotide sequence ID" value="NZ_JAEDAE010000002.1"/>
</dbReference>
<organism evidence="1 2">
    <name type="scientific">Hymenobacter negativus</name>
    <dbReference type="NCBI Taxonomy" id="2795026"/>
    <lineage>
        <taxon>Bacteria</taxon>
        <taxon>Pseudomonadati</taxon>
        <taxon>Bacteroidota</taxon>
        <taxon>Cytophagia</taxon>
        <taxon>Cytophagales</taxon>
        <taxon>Hymenobacteraceae</taxon>
        <taxon>Hymenobacter</taxon>
    </lineage>
</organism>
<gene>
    <name evidence="1" type="ORF">I7X13_06950</name>
</gene>
<dbReference type="Proteomes" id="UP000625631">
    <property type="component" value="Unassembled WGS sequence"/>
</dbReference>
<dbReference type="EMBL" id="JAEDAE010000002">
    <property type="protein sequence ID" value="MBH8557778.1"/>
    <property type="molecule type" value="Genomic_DNA"/>
</dbReference>
<sequence>MNTTTYPAGPGGAGKYFWTGIPLFGHTAIFGTSIQYKLLFFQFFLKPYCMPFNGSESRAIDPNKASEWTKSFREKHPGEIIAHFFGRDILTDILNQEGCQGIRFYYGTDGGVPQLIAVGADSDENDQLGENRIVADEACGCPDRCSQPNILNS</sequence>
<comment type="caution">
    <text evidence="1">The sequence shown here is derived from an EMBL/GenBank/DDBJ whole genome shotgun (WGS) entry which is preliminary data.</text>
</comment>
<name>A0ABS0Q5Y3_9BACT</name>
<reference evidence="1 2" key="1">
    <citation type="submission" date="2020-12" db="EMBL/GenBank/DDBJ databases">
        <title>Hymenobacter sp.</title>
        <authorList>
            <person name="Kim M.K."/>
        </authorList>
    </citation>
    <scope>NUCLEOTIDE SEQUENCE [LARGE SCALE GENOMIC DNA]</scope>
    <source>
        <strain evidence="1 2">BT442</strain>
    </source>
</reference>
<evidence type="ECO:0000313" key="1">
    <source>
        <dbReference type="EMBL" id="MBH8557778.1"/>
    </source>
</evidence>
<evidence type="ECO:0000313" key="2">
    <source>
        <dbReference type="Proteomes" id="UP000625631"/>
    </source>
</evidence>
<proteinExistence type="predicted"/>
<accession>A0ABS0Q5Y3</accession>